<evidence type="ECO:0000259" key="2">
    <source>
        <dbReference type="Pfam" id="PF06985"/>
    </source>
</evidence>
<dbReference type="PANTHER" id="PTHR24148">
    <property type="entry name" value="ANKYRIN REPEAT DOMAIN-CONTAINING PROTEIN 39 HOMOLOG-RELATED"/>
    <property type="match status" value="1"/>
</dbReference>
<feature type="region of interest" description="Disordered" evidence="1">
    <location>
        <begin position="1"/>
        <end position="25"/>
    </location>
</feature>
<accession>A0A8H7AYE8</accession>
<dbReference type="AlphaFoldDB" id="A0A8H7AYE8"/>
<evidence type="ECO:0000313" key="3">
    <source>
        <dbReference type="EMBL" id="KAF7671894.1"/>
    </source>
</evidence>
<dbReference type="Proteomes" id="UP000596902">
    <property type="component" value="Unassembled WGS sequence"/>
</dbReference>
<protein>
    <recommendedName>
        <fullName evidence="2">Heterokaryon incompatibility domain-containing protein</fullName>
    </recommendedName>
</protein>
<gene>
    <name evidence="3" type="ORF">GT037_010117</name>
</gene>
<name>A0A8H7AYE8_9PLEO</name>
<reference evidence="3" key="2">
    <citation type="submission" date="2020-08" db="EMBL/GenBank/DDBJ databases">
        <title>Draft Genome Sequence of Cumin Blight Pathogen Alternaria burnsii.</title>
        <authorList>
            <person name="Feng Z."/>
        </authorList>
    </citation>
    <scope>NUCLEOTIDE SEQUENCE</scope>
    <source>
        <strain evidence="3">CBS107.38</strain>
    </source>
</reference>
<evidence type="ECO:0000256" key="1">
    <source>
        <dbReference type="SAM" id="MobiDB-lite"/>
    </source>
</evidence>
<evidence type="ECO:0000313" key="4">
    <source>
        <dbReference type="Proteomes" id="UP000596902"/>
    </source>
</evidence>
<dbReference type="InterPro" id="IPR052895">
    <property type="entry name" value="HetReg/Transcr_Mod"/>
</dbReference>
<dbReference type="RefSeq" id="XP_038782255.1">
    <property type="nucleotide sequence ID" value="XM_038935164.1"/>
</dbReference>
<reference evidence="3" key="1">
    <citation type="submission" date="2020-01" db="EMBL/GenBank/DDBJ databases">
        <authorList>
            <person name="Feng Z.H.Z."/>
        </authorList>
    </citation>
    <scope>NUCLEOTIDE SEQUENCE</scope>
    <source>
        <strain evidence="3">CBS107.38</strain>
    </source>
</reference>
<proteinExistence type="predicted"/>
<dbReference type="GeneID" id="62208342"/>
<feature type="domain" description="Heterokaryon incompatibility" evidence="2">
    <location>
        <begin position="62"/>
        <end position="226"/>
    </location>
</feature>
<organism evidence="3 4">
    <name type="scientific">Alternaria burnsii</name>
    <dbReference type="NCBI Taxonomy" id="1187904"/>
    <lineage>
        <taxon>Eukaryota</taxon>
        <taxon>Fungi</taxon>
        <taxon>Dikarya</taxon>
        <taxon>Ascomycota</taxon>
        <taxon>Pezizomycotina</taxon>
        <taxon>Dothideomycetes</taxon>
        <taxon>Pleosporomycetidae</taxon>
        <taxon>Pleosporales</taxon>
        <taxon>Pleosporineae</taxon>
        <taxon>Pleosporaceae</taxon>
        <taxon>Alternaria</taxon>
        <taxon>Alternaria sect. Alternaria</taxon>
    </lineage>
</organism>
<dbReference type="Pfam" id="PF06985">
    <property type="entry name" value="HET"/>
    <property type="match status" value="1"/>
</dbReference>
<sequence>MSEHSLQEESQALIPHNPHHPAYSSIESENGEIRLLELLPGKYDDSLSMRLLPKKSNEDIEYEALSYAWGTTDSPHEALLDGTPIIMRISLDLGLRRLRYAEKSRILWVDALCINQNDVQERSHQVQQMAKIYSSAMKVLIWLGEWPSSHRCQDQERCETAFAELFAETRRINTLHDPTLSNPQRSSMVFSFLERSEMIFGLSHFKDHATNITSQPWFNRLWIIQEFILAQTDPVVHIGCHVVMWADFFSAMEETFAQYEDSHMPFYGHLYPSRMRSLNELRYGDEQNRNLSWLLSYSWGSVANDSRDQVYGLLGICDFQVADPIIPDYSKSFEQVLASVTVVEILESSPECYLDLRDNNFVPDVAFDENFSIPSWSLDIDYFHHPVKDEQKPKRLPRKERKRRNGLLRLSEDGLTLFTQGRYIGTISAVFSCGGIRSETNYETTCRASELYNFYHRVLNPIGIEPQRLYELLRRDRHVFAYMDDFTSALLGPENDFNLVVGSLNIAHTAIITERPLTLIFTQEGDLAIPWYYDQIGIQAGDIIVNLFGYNVPFILRPSRGAREYAIINVAQFEVEWKDRPRNWIQFEGEGGEEYALV</sequence>
<dbReference type="InterPro" id="IPR010730">
    <property type="entry name" value="HET"/>
</dbReference>
<dbReference type="PANTHER" id="PTHR24148:SF82">
    <property type="entry name" value="HETEROKARYON INCOMPATIBILITY DOMAIN-CONTAINING PROTEIN"/>
    <property type="match status" value="1"/>
</dbReference>
<comment type="caution">
    <text evidence="3">The sequence shown here is derived from an EMBL/GenBank/DDBJ whole genome shotgun (WGS) entry which is preliminary data.</text>
</comment>
<keyword evidence="4" id="KW-1185">Reference proteome</keyword>
<dbReference type="EMBL" id="JAAABM010000019">
    <property type="protein sequence ID" value="KAF7671894.1"/>
    <property type="molecule type" value="Genomic_DNA"/>
</dbReference>